<dbReference type="SUPFAM" id="SSF55874">
    <property type="entry name" value="ATPase domain of HSP90 chaperone/DNA topoisomerase II/histidine kinase"/>
    <property type="match status" value="1"/>
</dbReference>
<dbReference type="InterPro" id="IPR050267">
    <property type="entry name" value="Anti-sigma-factor_SerPK"/>
</dbReference>
<protein>
    <submittedName>
        <fullName evidence="1">ATP-binding protein</fullName>
    </submittedName>
</protein>
<keyword evidence="1" id="KW-0067">ATP-binding</keyword>
<evidence type="ECO:0000313" key="1">
    <source>
        <dbReference type="EMBL" id="MFB9674412.1"/>
    </source>
</evidence>
<dbReference type="GO" id="GO:0005524">
    <property type="term" value="F:ATP binding"/>
    <property type="evidence" value="ECO:0007669"/>
    <property type="project" value="UniProtKB-KW"/>
</dbReference>
<dbReference type="PANTHER" id="PTHR35526">
    <property type="entry name" value="ANTI-SIGMA-F FACTOR RSBW-RELATED"/>
    <property type="match status" value="1"/>
</dbReference>
<accession>A0ABV5T5S9</accession>
<dbReference type="PANTHER" id="PTHR35526:SF3">
    <property type="entry name" value="ANTI-SIGMA-F FACTOR RSBW"/>
    <property type="match status" value="1"/>
</dbReference>
<reference evidence="1 2" key="1">
    <citation type="submission" date="2024-09" db="EMBL/GenBank/DDBJ databases">
        <authorList>
            <person name="Sun Q."/>
            <person name="Mori K."/>
        </authorList>
    </citation>
    <scope>NUCLEOTIDE SEQUENCE [LARGE SCALE GENOMIC DNA]</scope>
    <source>
        <strain evidence="1 2">JCM 3028</strain>
    </source>
</reference>
<keyword evidence="2" id="KW-1185">Reference proteome</keyword>
<comment type="caution">
    <text evidence="1">The sequence shown here is derived from an EMBL/GenBank/DDBJ whole genome shotgun (WGS) entry which is preliminary data.</text>
</comment>
<evidence type="ECO:0000313" key="2">
    <source>
        <dbReference type="Proteomes" id="UP001589610"/>
    </source>
</evidence>
<dbReference type="CDD" id="cd16936">
    <property type="entry name" value="HATPase_RsbW-like"/>
    <property type="match status" value="1"/>
</dbReference>
<dbReference type="Proteomes" id="UP001589610">
    <property type="component" value="Unassembled WGS sequence"/>
</dbReference>
<name>A0ABV5T5S9_9ACTN</name>
<gene>
    <name evidence="1" type="ORF">ACFFRH_02825</name>
</gene>
<proteinExistence type="predicted"/>
<dbReference type="Gene3D" id="3.30.565.10">
    <property type="entry name" value="Histidine kinase-like ATPase, C-terminal domain"/>
    <property type="match status" value="1"/>
</dbReference>
<dbReference type="EMBL" id="JBHMBS010000001">
    <property type="protein sequence ID" value="MFB9674412.1"/>
    <property type="molecule type" value="Genomic_DNA"/>
</dbReference>
<organism evidence="1 2">
    <name type="scientific">Streptosporangium vulgare</name>
    <dbReference type="NCBI Taxonomy" id="46190"/>
    <lineage>
        <taxon>Bacteria</taxon>
        <taxon>Bacillati</taxon>
        <taxon>Actinomycetota</taxon>
        <taxon>Actinomycetes</taxon>
        <taxon>Streptosporangiales</taxon>
        <taxon>Streptosporangiaceae</taxon>
        <taxon>Streptosporangium</taxon>
    </lineage>
</organism>
<sequence length="91" mass="9390">MVTNAILHSDSAGPDGLATVRVGLGGGLVHIEVIDGGSATNVPAIRIADDDSLSGRGLSWVDRLAVTWGTGHGEVGRTVWFRLPHDGSATF</sequence>
<keyword evidence="1" id="KW-0547">Nucleotide-binding</keyword>
<dbReference type="InterPro" id="IPR036890">
    <property type="entry name" value="HATPase_C_sf"/>
</dbReference>
<dbReference type="RefSeq" id="WP_344747780.1">
    <property type="nucleotide sequence ID" value="NZ_BAAAWW010000137.1"/>
</dbReference>